<evidence type="ECO:0000256" key="2">
    <source>
        <dbReference type="ARBA" id="ARBA00022692"/>
    </source>
</evidence>
<gene>
    <name evidence="7" type="ORF">YC6258_02942</name>
</gene>
<dbReference type="KEGG" id="gsn:YC6258_02942"/>
<dbReference type="GO" id="GO:0004252">
    <property type="term" value="F:serine-type endopeptidase activity"/>
    <property type="evidence" value="ECO:0007669"/>
    <property type="project" value="InterPro"/>
</dbReference>
<accession>A0A0C5V687</accession>
<evidence type="ECO:0000313" key="7">
    <source>
        <dbReference type="EMBL" id="AJQ94980.1"/>
    </source>
</evidence>
<feature type="transmembrane region" description="Helical" evidence="5">
    <location>
        <begin position="85"/>
        <end position="104"/>
    </location>
</feature>
<dbReference type="Gene3D" id="1.20.1540.10">
    <property type="entry name" value="Rhomboid-like"/>
    <property type="match status" value="1"/>
</dbReference>
<dbReference type="SUPFAM" id="SSF144091">
    <property type="entry name" value="Rhomboid-like"/>
    <property type="match status" value="1"/>
</dbReference>
<dbReference type="EMBL" id="CP007142">
    <property type="protein sequence ID" value="AJQ94980.1"/>
    <property type="molecule type" value="Genomic_DNA"/>
</dbReference>
<dbReference type="NCBIfam" id="TIGR03902">
    <property type="entry name" value="rhom_GG_sort"/>
    <property type="match status" value="1"/>
</dbReference>
<keyword evidence="8" id="KW-1185">Reference proteome</keyword>
<feature type="transmembrane region" description="Helical" evidence="5">
    <location>
        <begin position="174"/>
        <end position="192"/>
    </location>
</feature>
<proteinExistence type="predicted"/>
<keyword evidence="3 5" id="KW-1133">Transmembrane helix</keyword>
<dbReference type="RefSeq" id="WP_044617390.1">
    <property type="nucleotide sequence ID" value="NZ_CP007142.1"/>
</dbReference>
<reference evidence="7 8" key="1">
    <citation type="submission" date="2014-01" db="EMBL/GenBank/DDBJ databases">
        <title>Full genme sequencing of cellulolytic bacterium Gynuella sunshinyii YC6258T gen. nov., sp. nov.</title>
        <authorList>
            <person name="Khan H."/>
            <person name="Chung E.J."/>
            <person name="Chung Y.R."/>
        </authorList>
    </citation>
    <scope>NUCLEOTIDE SEQUENCE [LARGE SCALE GENOMIC DNA]</scope>
    <source>
        <strain evidence="7 8">YC6258</strain>
    </source>
</reference>
<evidence type="ECO:0000259" key="6">
    <source>
        <dbReference type="Pfam" id="PF01694"/>
    </source>
</evidence>
<dbReference type="InterPro" id="IPR035952">
    <property type="entry name" value="Rhomboid-like_sf"/>
</dbReference>
<dbReference type="Proteomes" id="UP000032266">
    <property type="component" value="Chromosome"/>
</dbReference>
<feature type="transmembrane region" description="Helical" evidence="5">
    <location>
        <begin position="110"/>
        <end position="129"/>
    </location>
</feature>
<dbReference type="InterPro" id="IPR023826">
    <property type="entry name" value="Rhom-like_SP_proteobac"/>
</dbReference>
<feature type="transmembrane region" description="Helical" evidence="5">
    <location>
        <begin position="61"/>
        <end position="78"/>
    </location>
</feature>
<dbReference type="InterPro" id="IPR022764">
    <property type="entry name" value="Peptidase_S54_rhomboid_dom"/>
</dbReference>
<dbReference type="STRING" id="1445510.YC6258_02942"/>
<dbReference type="Pfam" id="PF01694">
    <property type="entry name" value="Rhomboid"/>
    <property type="match status" value="1"/>
</dbReference>
<evidence type="ECO:0000256" key="5">
    <source>
        <dbReference type="SAM" id="Phobius"/>
    </source>
</evidence>
<evidence type="ECO:0000313" key="8">
    <source>
        <dbReference type="Proteomes" id="UP000032266"/>
    </source>
</evidence>
<keyword evidence="4 5" id="KW-0472">Membrane</keyword>
<dbReference type="GO" id="GO:0016020">
    <property type="term" value="C:membrane"/>
    <property type="evidence" value="ECO:0007669"/>
    <property type="project" value="UniProtKB-SubCell"/>
</dbReference>
<feature type="domain" description="Peptidase S54 rhomboid" evidence="6">
    <location>
        <begin position="46"/>
        <end position="182"/>
    </location>
</feature>
<evidence type="ECO:0000256" key="1">
    <source>
        <dbReference type="ARBA" id="ARBA00004141"/>
    </source>
</evidence>
<sequence>MGNTIFEFLWQRWFLVILFVLITAVAAAPESVQMMLSFQRDAIDNGQLWRLLTCHLVHLNWQHWMLNLFGFSIVFYVCPPWLGQWQGVLVFCFLALVVGLGIYWFDAQLWGYTGLSGVLYGLLCLALIFSPFYSLTIRYIAVLAVTGKIIWEQTPFYSDSMIAGFIHARVAQDAHLYGLLGFVAIYGSYVFARLLSSSVKNA</sequence>
<dbReference type="HOGENOM" id="CLU_108530_0_0_6"/>
<comment type="subcellular location">
    <subcellularLocation>
        <location evidence="1">Membrane</location>
        <topology evidence="1">Multi-pass membrane protein</topology>
    </subcellularLocation>
</comment>
<dbReference type="OrthoDB" id="196054at2"/>
<name>A0A0C5V687_9GAMM</name>
<evidence type="ECO:0000256" key="3">
    <source>
        <dbReference type="ARBA" id="ARBA00022989"/>
    </source>
</evidence>
<evidence type="ECO:0000256" key="4">
    <source>
        <dbReference type="ARBA" id="ARBA00023136"/>
    </source>
</evidence>
<organism evidence="7 8">
    <name type="scientific">Gynuella sunshinyii YC6258</name>
    <dbReference type="NCBI Taxonomy" id="1445510"/>
    <lineage>
        <taxon>Bacteria</taxon>
        <taxon>Pseudomonadati</taxon>
        <taxon>Pseudomonadota</taxon>
        <taxon>Gammaproteobacteria</taxon>
        <taxon>Oceanospirillales</taxon>
        <taxon>Saccharospirillaceae</taxon>
        <taxon>Gynuella</taxon>
    </lineage>
</organism>
<protein>
    <submittedName>
        <fullName evidence="7">Putative membrane protein</fullName>
    </submittedName>
</protein>
<dbReference type="AlphaFoldDB" id="A0A0C5V687"/>
<keyword evidence="2 5" id="KW-0812">Transmembrane</keyword>